<evidence type="ECO:0000259" key="9">
    <source>
        <dbReference type="PROSITE" id="PS51513"/>
    </source>
</evidence>
<feature type="compositionally biased region" description="Basic and acidic residues" evidence="7">
    <location>
        <begin position="430"/>
        <end position="447"/>
    </location>
</feature>
<feature type="compositionally biased region" description="Polar residues" evidence="7">
    <location>
        <begin position="185"/>
        <end position="203"/>
    </location>
</feature>
<protein>
    <submittedName>
        <fullName evidence="12">Protein LSM14 homolog A-like isoform X4</fullName>
    </submittedName>
</protein>
<dbReference type="InterPro" id="IPR025609">
    <property type="entry name" value="Lsm14-like_N"/>
</dbReference>
<dbReference type="PANTHER" id="PTHR13586:SF2">
    <property type="entry name" value="PROTEIN LSM14 HOMOLOG A"/>
    <property type="match status" value="1"/>
</dbReference>
<dbReference type="CDD" id="cd01736">
    <property type="entry name" value="LSm14_N"/>
    <property type="match status" value="1"/>
</dbReference>
<feature type="compositionally biased region" description="Gly residues" evidence="7">
    <location>
        <begin position="239"/>
        <end position="248"/>
    </location>
</feature>
<feature type="compositionally biased region" description="Basic and acidic residues" evidence="7">
    <location>
        <begin position="347"/>
        <end position="373"/>
    </location>
</feature>
<evidence type="ECO:0000256" key="2">
    <source>
        <dbReference type="ARBA" id="ARBA00010415"/>
    </source>
</evidence>
<dbReference type="AlphaFoldDB" id="A0A9Q9XF40"/>
<dbReference type="RefSeq" id="XP_042600470.1">
    <property type="nucleotide sequence ID" value="XM_042744536.1"/>
</dbReference>
<evidence type="ECO:0000259" key="11">
    <source>
        <dbReference type="PROSITE" id="PS52002"/>
    </source>
</evidence>
<keyword evidence="4" id="KW-0687">Ribonucleoprotein</keyword>
<name>A0A9Q9XF40_CYPCA</name>
<dbReference type="GO" id="GO:0033962">
    <property type="term" value="P:P-body assembly"/>
    <property type="evidence" value="ECO:0007669"/>
    <property type="project" value="TreeGrafter"/>
</dbReference>
<accession>A0A9Q9XF40</accession>
<dbReference type="GO" id="GO:0003729">
    <property type="term" value="F:mRNA binding"/>
    <property type="evidence" value="ECO:0007669"/>
    <property type="project" value="TreeGrafter"/>
</dbReference>
<feature type="region of interest" description="Disordered" evidence="7">
    <location>
        <begin position="345"/>
        <end position="447"/>
    </location>
</feature>
<dbReference type="FunFam" id="2.30.30.100:FF:000006">
    <property type="entry name" value="Protein LSM14 homolog A isoform b"/>
    <property type="match status" value="1"/>
</dbReference>
<dbReference type="GO" id="GO:0034063">
    <property type="term" value="P:stress granule assembly"/>
    <property type="evidence" value="ECO:0007669"/>
    <property type="project" value="TreeGrafter"/>
</dbReference>
<dbReference type="PROSITE" id="PS51536">
    <property type="entry name" value="TFG"/>
    <property type="match status" value="1"/>
</dbReference>
<dbReference type="GO" id="GO:1990904">
    <property type="term" value="C:ribonucleoprotein complex"/>
    <property type="evidence" value="ECO:0007669"/>
    <property type="project" value="UniProtKB-KW"/>
</dbReference>
<evidence type="ECO:0000256" key="7">
    <source>
        <dbReference type="SAM" id="MobiDB-lite"/>
    </source>
</evidence>
<proteinExistence type="inferred from homology"/>
<dbReference type="SMART" id="SM01199">
    <property type="entry name" value="FDF"/>
    <property type="match status" value="1"/>
</dbReference>
<dbReference type="Pfam" id="PF12701">
    <property type="entry name" value="LSM14"/>
    <property type="match status" value="1"/>
</dbReference>
<feature type="compositionally biased region" description="Basic and acidic residues" evidence="7">
    <location>
        <begin position="277"/>
        <end position="311"/>
    </location>
</feature>
<dbReference type="InterPro" id="IPR025761">
    <property type="entry name" value="FFD_box"/>
</dbReference>
<dbReference type="InterPro" id="IPR025762">
    <property type="entry name" value="DFDF"/>
</dbReference>
<feature type="short sequence motif" description="TFG box" evidence="6">
    <location>
        <begin position="361"/>
        <end position="381"/>
    </location>
</feature>
<feature type="domain" description="Sm" evidence="11">
    <location>
        <begin position="1"/>
        <end position="81"/>
    </location>
</feature>
<dbReference type="PROSITE" id="PS51512">
    <property type="entry name" value="DFDF"/>
    <property type="match status" value="1"/>
</dbReference>
<feature type="compositionally biased region" description="Gly residues" evidence="7">
    <location>
        <begin position="416"/>
        <end position="428"/>
    </location>
</feature>
<dbReference type="PANTHER" id="PTHR13586">
    <property type="entry name" value="SCD6 PROTEIN-RELATED"/>
    <property type="match status" value="1"/>
</dbReference>
<feature type="domain" description="DFDF" evidence="8">
    <location>
        <begin position="255"/>
        <end position="291"/>
    </location>
</feature>
<feature type="domain" description="FFD box profile" evidence="9">
    <location>
        <begin position="332"/>
        <end position="348"/>
    </location>
</feature>
<evidence type="ECO:0000259" key="10">
    <source>
        <dbReference type="PROSITE" id="PS51536"/>
    </source>
</evidence>
<dbReference type="GeneID" id="109072483"/>
<reference evidence="12" key="1">
    <citation type="submission" date="2025-08" db="UniProtKB">
        <authorList>
            <consortium name="RefSeq"/>
        </authorList>
    </citation>
    <scope>IDENTIFICATION</scope>
    <source>
        <tissue evidence="12">Muscle</tissue>
    </source>
</reference>
<dbReference type="InterPro" id="IPR025768">
    <property type="entry name" value="TFG_box"/>
</dbReference>
<evidence type="ECO:0000256" key="4">
    <source>
        <dbReference type="ARBA" id="ARBA00023274"/>
    </source>
</evidence>
<evidence type="ECO:0000256" key="6">
    <source>
        <dbReference type="PROSITE-ProRule" id="PRU00869"/>
    </source>
</evidence>
<feature type="compositionally biased region" description="Basic and acidic residues" evidence="7">
    <location>
        <begin position="255"/>
        <end position="268"/>
    </location>
</feature>
<evidence type="ECO:0000256" key="3">
    <source>
        <dbReference type="ARBA" id="ARBA00022490"/>
    </source>
</evidence>
<keyword evidence="3" id="KW-0963">Cytoplasm</keyword>
<feature type="domain" description="TFG box profile" evidence="10">
    <location>
        <begin position="361"/>
        <end position="381"/>
    </location>
</feature>
<dbReference type="PROSITE" id="PS52002">
    <property type="entry name" value="SM"/>
    <property type="match status" value="1"/>
</dbReference>
<dbReference type="Proteomes" id="UP001155660">
    <property type="component" value="Chromosome B18"/>
</dbReference>
<dbReference type="InterPro" id="IPR019050">
    <property type="entry name" value="FDF_dom"/>
</dbReference>
<comment type="similarity">
    <text evidence="2">Belongs to the LSM14 family.</text>
</comment>
<gene>
    <name evidence="12" type="primary">LOC109072483</name>
</gene>
<evidence type="ECO:0000256" key="1">
    <source>
        <dbReference type="ARBA" id="ARBA00004496"/>
    </source>
</evidence>
<sequence>MSGGTPYIGSKISLISKAEIRYEGVLYTIDTENSTVALAKVKSFGTEDRPTDRPIPPRDDVFEYIIFRGSDIKDLTVCEPPKPTCNLPQDPAIVQSSLASSAGPTAPSFQSYAPFSRAPYNQFSSSPLVPQPFGAAVAGGRSSPSLEPLRKTPTLEHGVQTAPVPPPAAATSTVSQRSPGATRPALSSQKSAENQEQKATASDVQKVPRQESDSNRPDSKDPNKRHSGGGAPPVRRGRGSGGGGGGQRGRGRFNGRRDGPMKFEKDFDFESANAQFNKEEIDREFQNKLKIKDEKSEKPEKTLNGEEKTDSGVETQNSEGNADEEDPLGPNCYYDKTKSFFDNISCDDSRKEKSGGAFGRERRQTWAEERRMNSETFGIPLRHNRGRGGFRGRGGGMGFRGGRGRAASRGSFMPSRGGGGFRGGFRGGRGGREFSDFEYRKENKVAA</sequence>
<dbReference type="InterPro" id="IPR047575">
    <property type="entry name" value="Sm"/>
</dbReference>
<dbReference type="GO" id="GO:0000932">
    <property type="term" value="C:P-body"/>
    <property type="evidence" value="ECO:0007669"/>
    <property type="project" value="TreeGrafter"/>
</dbReference>
<evidence type="ECO:0000313" key="12">
    <source>
        <dbReference type="RefSeq" id="XP_042600470.1"/>
    </source>
</evidence>
<dbReference type="PROSITE" id="PS51513">
    <property type="entry name" value="FFD"/>
    <property type="match status" value="1"/>
</dbReference>
<feature type="compositionally biased region" description="Basic and acidic residues" evidence="7">
    <location>
        <begin position="206"/>
        <end position="224"/>
    </location>
</feature>
<evidence type="ECO:0000259" key="8">
    <source>
        <dbReference type="PROSITE" id="PS51512"/>
    </source>
</evidence>
<evidence type="ECO:0000256" key="5">
    <source>
        <dbReference type="PROSITE-ProRule" id="PRU00846"/>
    </source>
</evidence>
<feature type="region of interest" description="Disordered" evidence="7">
    <location>
        <begin position="134"/>
        <end position="332"/>
    </location>
</feature>
<comment type="subcellular location">
    <subcellularLocation>
        <location evidence="1">Cytoplasm</location>
    </subcellularLocation>
</comment>
<dbReference type="Pfam" id="PF09532">
    <property type="entry name" value="FDF"/>
    <property type="match status" value="1"/>
</dbReference>
<dbReference type="SMART" id="SM01271">
    <property type="entry name" value="LSM14"/>
    <property type="match status" value="1"/>
</dbReference>
<feature type="compositionally biased region" description="Gly residues" evidence="7">
    <location>
        <begin position="391"/>
        <end position="401"/>
    </location>
</feature>
<organism evidence="12">
    <name type="scientific">Cyprinus carpio</name>
    <name type="common">Common carp</name>
    <dbReference type="NCBI Taxonomy" id="7962"/>
    <lineage>
        <taxon>Eukaryota</taxon>
        <taxon>Metazoa</taxon>
        <taxon>Chordata</taxon>
        <taxon>Craniata</taxon>
        <taxon>Vertebrata</taxon>
        <taxon>Euteleostomi</taxon>
        <taxon>Actinopterygii</taxon>
        <taxon>Neopterygii</taxon>
        <taxon>Teleostei</taxon>
        <taxon>Ostariophysi</taxon>
        <taxon>Cypriniformes</taxon>
        <taxon>Cyprinidae</taxon>
        <taxon>Cyprininae</taxon>
        <taxon>Cyprinus</taxon>
    </lineage>
</organism>
<feature type="short sequence motif" description="FFD box" evidence="5">
    <location>
        <begin position="332"/>
        <end position="348"/>
    </location>
</feature>